<dbReference type="GO" id="GO:0016787">
    <property type="term" value="F:hydrolase activity"/>
    <property type="evidence" value="ECO:0007669"/>
    <property type="project" value="UniProtKB-KW"/>
</dbReference>
<comment type="similarity">
    <text evidence="4">Belongs to the Nudix hydrolase family.</text>
</comment>
<dbReference type="PRINTS" id="PR00502">
    <property type="entry name" value="NUDIXFAMILY"/>
</dbReference>
<gene>
    <name evidence="6" type="primary">ytkD</name>
    <name evidence="6" type="ORF">CIB95_13625</name>
</gene>
<comment type="cofactor">
    <cofactor evidence="1">
        <name>Mg(2+)</name>
        <dbReference type="ChEBI" id="CHEBI:18420"/>
    </cofactor>
</comment>
<reference evidence="7" key="1">
    <citation type="submission" date="2017-08" db="EMBL/GenBank/DDBJ databases">
        <authorList>
            <person name="Huang Z."/>
        </authorList>
    </citation>
    <scope>NUCLEOTIDE SEQUENCE [LARGE SCALE GENOMIC DNA]</scope>
    <source>
        <strain evidence="7">SA5d-4</strain>
    </source>
</reference>
<organism evidence="6 7">
    <name type="scientific">Lottiidibacillus patelloidae</name>
    <dbReference type="NCBI Taxonomy" id="2670334"/>
    <lineage>
        <taxon>Bacteria</taxon>
        <taxon>Bacillati</taxon>
        <taxon>Bacillota</taxon>
        <taxon>Bacilli</taxon>
        <taxon>Bacillales</taxon>
        <taxon>Bacillaceae</taxon>
        <taxon>Lottiidibacillus</taxon>
    </lineage>
</organism>
<dbReference type="PROSITE" id="PS51462">
    <property type="entry name" value="NUDIX"/>
    <property type="match status" value="1"/>
</dbReference>
<keyword evidence="3" id="KW-0460">Magnesium</keyword>
<name>A0A263BRD7_9BACI</name>
<protein>
    <submittedName>
        <fullName evidence="6">Nucleoside triphosphatase YtkD</fullName>
    </submittedName>
</protein>
<evidence type="ECO:0000256" key="1">
    <source>
        <dbReference type="ARBA" id="ARBA00001946"/>
    </source>
</evidence>
<dbReference type="Pfam" id="PF00293">
    <property type="entry name" value="NUDIX"/>
    <property type="match status" value="1"/>
</dbReference>
<proteinExistence type="inferred from homology"/>
<dbReference type="Gene3D" id="3.90.79.10">
    <property type="entry name" value="Nucleoside Triphosphate Pyrophosphohydrolase"/>
    <property type="match status" value="1"/>
</dbReference>
<dbReference type="InterPro" id="IPR014078">
    <property type="entry name" value="Nudix_YtkD"/>
</dbReference>
<dbReference type="InterPro" id="IPR020084">
    <property type="entry name" value="NUDIX_hydrolase_CS"/>
</dbReference>
<comment type="caution">
    <text evidence="6">The sequence shown here is derived from an EMBL/GenBank/DDBJ whole genome shotgun (WGS) entry which is preliminary data.</text>
</comment>
<dbReference type="InterPro" id="IPR000086">
    <property type="entry name" value="NUDIX_hydrolase_dom"/>
</dbReference>
<dbReference type="PANTHER" id="PTHR43222">
    <property type="entry name" value="NUDIX HYDROLASE 23"/>
    <property type="match status" value="1"/>
</dbReference>
<evidence type="ECO:0000259" key="5">
    <source>
        <dbReference type="PROSITE" id="PS51462"/>
    </source>
</evidence>
<feature type="domain" description="Nudix hydrolase" evidence="5">
    <location>
        <begin position="23"/>
        <end position="162"/>
    </location>
</feature>
<evidence type="ECO:0000313" key="7">
    <source>
        <dbReference type="Proteomes" id="UP000217083"/>
    </source>
</evidence>
<dbReference type="InterPro" id="IPR015797">
    <property type="entry name" value="NUDIX_hydrolase-like_dom_sf"/>
</dbReference>
<dbReference type="PROSITE" id="PS00893">
    <property type="entry name" value="NUDIX_BOX"/>
    <property type="match status" value="1"/>
</dbReference>
<dbReference type="AlphaFoldDB" id="A0A263BRD7"/>
<dbReference type="InterPro" id="IPR020476">
    <property type="entry name" value="Nudix_hydrolase"/>
</dbReference>
<dbReference type="RefSeq" id="WP_094926056.1">
    <property type="nucleotide sequence ID" value="NZ_NPIA01000008.1"/>
</dbReference>
<accession>A0A263BRD7</accession>
<evidence type="ECO:0000256" key="3">
    <source>
        <dbReference type="ARBA" id="ARBA00022842"/>
    </source>
</evidence>
<evidence type="ECO:0000313" key="6">
    <source>
        <dbReference type="EMBL" id="OZM56142.1"/>
    </source>
</evidence>
<dbReference type="NCBIfam" id="TIGR02705">
    <property type="entry name" value="nudix_YtkD"/>
    <property type="match status" value="1"/>
</dbReference>
<evidence type="ECO:0000256" key="4">
    <source>
        <dbReference type="RuleBase" id="RU003476"/>
    </source>
</evidence>
<dbReference type="SUPFAM" id="SSF55811">
    <property type="entry name" value="Nudix"/>
    <property type="match status" value="1"/>
</dbReference>
<dbReference type="Proteomes" id="UP000217083">
    <property type="component" value="Unassembled WGS sequence"/>
</dbReference>
<reference evidence="6 7" key="2">
    <citation type="submission" date="2017-09" db="EMBL/GenBank/DDBJ databases">
        <title>Bacillus patelloidae sp. nov., isolated from the intestinal tract of a marine limpet.</title>
        <authorList>
            <person name="Liu R."/>
            <person name="Dong C."/>
            <person name="Shao Z."/>
        </authorList>
    </citation>
    <scope>NUCLEOTIDE SEQUENCE [LARGE SCALE GENOMIC DNA]</scope>
    <source>
        <strain evidence="6 7">SA5d-4</strain>
    </source>
</reference>
<keyword evidence="7" id="KW-1185">Reference proteome</keyword>
<dbReference type="CDD" id="cd04665">
    <property type="entry name" value="NUDIX_RppH"/>
    <property type="match status" value="1"/>
</dbReference>
<dbReference type="EMBL" id="NPIA01000008">
    <property type="protein sequence ID" value="OZM56142.1"/>
    <property type="molecule type" value="Genomic_DNA"/>
</dbReference>
<evidence type="ECO:0000256" key="2">
    <source>
        <dbReference type="ARBA" id="ARBA00022801"/>
    </source>
</evidence>
<dbReference type="PANTHER" id="PTHR43222:SF2">
    <property type="entry name" value="NUDIX HYDROLASE 23, CHLOROPLASTIC"/>
    <property type="match status" value="1"/>
</dbReference>
<keyword evidence="2 4" id="KW-0378">Hydrolase</keyword>
<sequence>MKRFTFNDYYNNEVQLAFENHPFSKLPKHVWVICTYNNQWLLTLHPRRGIEFPGGKVEKGETAKEAAIREVFEETGASVDDIHYVAQYRVNGKAGMIIKNVYFANIKKLEKQDSYFETEGPVILERLPDNIKQQRTFSFMMKDDVLVKSLHFIKEQGLLTFE</sequence>